<dbReference type="GO" id="GO:0043565">
    <property type="term" value="F:sequence-specific DNA binding"/>
    <property type="evidence" value="ECO:0007669"/>
    <property type="project" value="InterPro"/>
</dbReference>
<organism evidence="5 6">
    <name type="scientific">Salinarimonas soli</name>
    <dbReference type="NCBI Taxonomy" id="1638099"/>
    <lineage>
        <taxon>Bacteria</taxon>
        <taxon>Pseudomonadati</taxon>
        <taxon>Pseudomonadota</taxon>
        <taxon>Alphaproteobacteria</taxon>
        <taxon>Hyphomicrobiales</taxon>
        <taxon>Salinarimonadaceae</taxon>
        <taxon>Salinarimonas</taxon>
    </lineage>
</organism>
<evidence type="ECO:0000256" key="1">
    <source>
        <dbReference type="ARBA" id="ARBA00023015"/>
    </source>
</evidence>
<sequence length="275" mass="29958">MYLEAPPHAGRPLPLVYGPAPDGETRWRSLHLDLPEASVALRVCPGPGERALIEVGPATLAGETDAPSSDAMFYPVDLEPGVAAALVRAADDAETASLAGRPEIRRLGLALVAARASGQPVQQLYAQSMSLAIAARIMERADPRPARRPASPLPKWRLNRVMRHIEENLAERLSLADLAGTAGLTRMYFATQFRASLGVSPHTYVLRRRIERAQEILAGSNESLVQVALSVGFQTQAHFTTVFKRFVGQTPARWRQAQGRVLAPPRRTAAEARPW</sequence>
<accession>A0A5B2VAN5</accession>
<dbReference type="PROSITE" id="PS00041">
    <property type="entry name" value="HTH_ARAC_FAMILY_1"/>
    <property type="match status" value="1"/>
</dbReference>
<dbReference type="AlphaFoldDB" id="A0A5B2VAN5"/>
<dbReference type="Pfam" id="PF12833">
    <property type="entry name" value="HTH_18"/>
    <property type="match status" value="1"/>
</dbReference>
<gene>
    <name evidence="5" type="ORF">F0L46_14060</name>
</gene>
<dbReference type="PANTHER" id="PTHR46796:SF14">
    <property type="entry name" value="TRANSCRIPTIONAL REGULATORY PROTEIN"/>
    <property type="match status" value="1"/>
</dbReference>
<name>A0A5B2VAN5_9HYPH</name>
<dbReference type="Proteomes" id="UP000323142">
    <property type="component" value="Unassembled WGS sequence"/>
</dbReference>
<dbReference type="SUPFAM" id="SSF46689">
    <property type="entry name" value="Homeodomain-like"/>
    <property type="match status" value="2"/>
</dbReference>
<dbReference type="Gene3D" id="1.10.10.60">
    <property type="entry name" value="Homeodomain-like"/>
    <property type="match status" value="2"/>
</dbReference>
<evidence type="ECO:0000259" key="4">
    <source>
        <dbReference type="PROSITE" id="PS01124"/>
    </source>
</evidence>
<comment type="caution">
    <text evidence="5">The sequence shown here is derived from an EMBL/GenBank/DDBJ whole genome shotgun (WGS) entry which is preliminary data.</text>
</comment>
<dbReference type="PROSITE" id="PS01124">
    <property type="entry name" value="HTH_ARAC_FAMILY_2"/>
    <property type="match status" value="1"/>
</dbReference>
<keyword evidence="6" id="KW-1185">Reference proteome</keyword>
<evidence type="ECO:0000313" key="5">
    <source>
        <dbReference type="EMBL" id="KAA2236593.1"/>
    </source>
</evidence>
<evidence type="ECO:0000256" key="3">
    <source>
        <dbReference type="ARBA" id="ARBA00023163"/>
    </source>
</evidence>
<dbReference type="EMBL" id="VUOA01000025">
    <property type="protein sequence ID" value="KAA2236593.1"/>
    <property type="molecule type" value="Genomic_DNA"/>
</dbReference>
<dbReference type="OrthoDB" id="8334882at2"/>
<reference evidence="5 6" key="2">
    <citation type="submission" date="2019-09" db="EMBL/GenBank/DDBJ databases">
        <authorList>
            <person name="Jin C."/>
        </authorList>
    </citation>
    <scope>NUCLEOTIDE SEQUENCE [LARGE SCALE GENOMIC DNA]</scope>
    <source>
        <strain evidence="5 6">BN140002</strain>
    </source>
</reference>
<dbReference type="InterPro" id="IPR020449">
    <property type="entry name" value="Tscrpt_reg_AraC-type_HTH"/>
</dbReference>
<evidence type="ECO:0000313" key="6">
    <source>
        <dbReference type="Proteomes" id="UP000323142"/>
    </source>
</evidence>
<dbReference type="InterPro" id="IPR050204">
    <property type="entry name" value="AraC_XylS_family_regulators"/>
</dbReference>
<dbReference type="PRINTS" id="PR00032">
    <property type="entry name" value="HTHARAC"/>
</dbReference>
<reference evidence="5 6" key="1">
    <citation type="submission" date="2019-09" db="EMBL/GenBank/DDBJ databases">
        <title>Salinarimonas rosea gen. nov., sp. nov., a new member of the a-2 subgroup of the Proteobacteria.</title>
        <authorList>
            <person name="Liu J."/>
        </authorList>
    </citation>
    <scope>NUCLEOTIDE SEQUENCE [LARGE SCALE GENOMIC DNA]</scope>
    <source>
        <strain evidence="5 6">BN140002</strain>
    </source>
</reference>
<protein>
    <submittedName>
        <fullName evidence="5">Helix-turn-helix transcriptional regulator</fullName>
    </submittedName>
</protein>
<keyword evidence="1" id="KW-0805">Transcription regulation</keyword>
<keyword evidence="3" id="KW-0804">Transcription</keyword>
<dbReference type="InterPro" id="IPR018060">
    <property type="entry name" value="HTH_AraC"/>
</dbReference>
<dbReference type="InterPro" id="IPR009057">
    <property type="entry name" value="Homeodomain-like_sf"/>
</dbReference>
<dbReference type="GO" id="GO:0003700">
    <property type="term" value="F:DNA-binding transcription factor activity"/>
    <property type="evidence" value="ECO:0007669"/>
    <property type="project" value="InterPro"/>
</dbReference>
<feature type="domain" description="HTH araC/xylS-type" evidence="4">
    <location>
        <begin position="159"/>
        <end position="257"/>
    </location>
</feature>
<keyword evidence="2" id="KW-0238">DNA-binding</keyword>
<evidence type="ECO:0000256" key="2">
    <source>
        <dbReference type="ARBA" id="ARBA00023125"/>
    </source>
</evidence>
<dbReference type="PANTHER" id="PTHR46796">
    <property type="entry name" value="HTH-TYPE TRANSCRIPTIONAL ACTIVATOR RHAS-RELATED"/>
    <property type="match status" value="1"/>
</dbReference>
<dbReference type="InterPro" id="IPR018062">
    <property type="entry name" value="HTH_AraC-typ_CS"/>
</dbReference>
<dbReference type="SMART" id="SM00342">
    <property type="entry name" value="HTH_ARAC"/>
    <property type="match status" value="1"/>
</dbReference>
<proteinExistence type="predicted"/>
<dbReference type="RefSeq" id="WP_149818564.1">
    <property type="nucleotide sequence ID" value="NZ_VUOA01000025.1"/>
</dbReference>